<evidence type="ECO:0000313" key="7">
    <source>
        <dbReference type="EMBL" id="KTT22596.1"/>
    </source>
</evidence>
<dbReference type="PROSITE" id="PS50931">
    <property type="entry name" value="HTH_LYSR"/>
    <property type="match status" value="1"/>
</dbReference>
<dbReference type="Pfam" id="PF03466">
    <property type="entry name" value="LysR_substrate"/>
    <property type="match status" value="1"/>
</dbReference>
<dbReference type="AlphaFoldDB" id="A0A147GYE4"/>
<evidence type="ECO:0000256" key="5">
    <source>
        <dbReference type="SAM" id="MobiDB-lite"/>
    </source>
</evidence>
<reference evidence="7 8" key="1">
    <citation type="journal article" date="2016" name="Front. Microbiol.">
        <title>Genomic Resource of Rice Seed Associated Bacteria.</title>
        <authorList>
            <person name="Midha S."/>
            <person name="Bansal K."/>
            <person name="Sharma S."/>
            <person name="Kumar N."/>
            <person name="Patil P.P."/>
            <person name="Chaudhry V."/>
            <person name="Patil P.B."/>
        </authorList>
    </citation>
    <scope>NUCLEOTIDE SEQUENCE [LARGE SCALE GENOMIC DNA]</scope>
    <source>
        <strain evidence="7 8">NS331</strain>
    </source>
</reference>
<dbReference type="PRINTS" id="PR00039">
    <property type="entry name" value="HTHLYSR"/>
</dbReference>
<keyword evidence="2" id="KW-0805">Transcription regulation</keyword>
<gene>
    <name evidence="7" type="ORF">NS331_09580</name>
</gene>
<dbReference type="OrthoDB" id="5292387at2"/>
<dbReference type="PANTHER" id="PTHR30346">
    <property type="entry name" value="TRANSCRIPTIONAL DUAL REGULATOR HCAR-RELATED"/>
    <property type="match status" value="1"/>
</dbReference>
<keyword evidence="4" id="KW-0804">Transcription</keyword>
<feature type="domain" description="HTH lysR-type" evidence="6">
    <location>
        <begin position="1"/>
        <end position="58"/>
    </location>
</feature>
<dbReference type="FunFam" id="1.10.10.10:FF:000001">
    <property type="entry name" value="LysR family transcriptional regulator"/>
    <property type="match status" value="1"/>
</dbReference>
<dbReference type="Pfam" id="PF00126">
    <property type="entry name" value="HTH_1"/>
    <property type="match status" value="1"/>
</dbReference>
<evidence type="ECO:0000313" key="8">
    <source>
        <dbReference type="Proteomes" id="UP000072741"/>
    </source>
</evidence>
<evidence type="ECO:0000256" key="1">
    <source>
        <dbReference type="ARBA" id="ARBA00009437"/>
    </source>
</evidence>
<dbReference type="Gene3D" id="3.40.190.10">
    <property type="entry name" value="Periplasmic binding protein-like II"/>
    <property type="match status" value="2"/>
</dbReference>
<evidence type="ECO:0000259" key="6">
    <source>
        <dbReference type="PROSITE" id="PS50931"/>
    </source>
</evidence>
<dbReference type="PANTHER" id="PTHR30346:SF30">
    <property type="entry name" value="SMALL NEUTRAL PROTEASE REGULATORY PROTEIN"/>
    <property type="match status" value="1"/>
</dbReference>
<evidence type="ECO:0000256" key="4">
    <source>
        <dbReference type="ARBA" id="ARBA00023163"/>
    </source>
</evidence>
<dbReference type="GO" id="GO:0003700">
    <property type="term" value="F:DNA-binding transcription factor activity"/>
    <property type="evidence" value="ECO:0007669"/>
    <property type="project" value="InterPro"/>
</dbReference>
<feature type="region of interest" description="Disordered" evidence="5">
    <location>
        <begin position="300"/>
        <end position="333"/>
    </location>
</feature>
<dbReference type="PATRIC" id="fig|433924.3.peg.3899"/>
<comment type="caution">
    <text evidence="7">The sequence shown here is derived from an EMBL/GenBank/DDBJ whole genome shotgun (WGS) entry which is preliminary data.</text>
</comment>
<dbReference type="Gene3D" id="1.10.10.10">
    <property type="entry name" value="Winged helix-like DNA-binding domain superfamily/Winged helix DNA-binding domain"/>
    <property type="match status" value="1"/>
</dbReference>
<comment type="similarity">
    <text evidence="1">Belongs to the LysR transcriptional regulatory family.</text>
</comment>
<dbReference type="InterPro" id="IPR036390">
    <property type="entry name" value="WH_DNA-bd_sf"/>
</dbReference>
<evidence type="ECO:0000256" key="2">
    <source>
        <dbReference type="ARBA" id="ARBA00023015"/>
    </source>
</evidence>
<dbReference type="GO" id="GO:0032993">
    <property type="term" value="C:protein-DNA complex"/>
    <property type="evidence" value="ECO:0007669"/>
    <property type="project" value="TreeGrafter"/>
</dbReference>
<keyword evidence="8" id="KW-1185">Reference proteome</keyword>
<dbReference type="RefSeq" id="WP_058641771.1">
    <property type="nucleotide sequence ID" value="NZ_LDSL01000056.1"/>
</dbReference>
<dbReference type="InterPro" id="IPR000847">
    <property type="entry name" value="LysR_HTH_N"/>
</dbReference>
<dbReference type="InterPro" id="IPR005119">
    <property type="entry name" value="LysR_subst-bd"/>
</dbReference>
<evidence type="ECO:0000256" key="3">
    <source>
        <dbReference type="ARBA" id="ARBA00023125"/>
    </source>
</evidence>
<dbReference type="SUPFAM" id="SSF46785">
    <property type="entry name" value="Winged helix' DNA-binding domain"/>
    <property type="match status" value="1"/>
</dbReference>
<dbReference type="GO" id="GO:0003677">
    <property type="term" value="F:DNA binding"/>
    <property type="evidence" value="ECO:0007669"/>
    <property type="project" value="UniProtKB-KW"/>
</dbReference>
<organism evidence="7 8">
    <name type="scientific">Pseudacidovorax intermedius</name>
    <dbReference type="NCBI Taxonomy" id="433924"/>
    <lineage>
        <taxon>Bacteria</taxon>
        <taxon>Pseudomonadati</taxon>
        <taxon>Pseudomonadota</taxon>
        <taxon>Betaproteobacteria</taxon>
        <taxon>Burkholderiales</taxon>
        <taxon>Comamonadaceae</taxon>
        <taxon>Pseudacidovorax</taxon>
    </lineage>
</organism>
<dbReference type="SUPFAM" id="SSF53850">
    <property type="entry name" value="Periplasmic binding protein-like II"/>
    <property type="match status" value="1"/>
</dbReference>
<keyword evidence="3" id="KW-0238">DNA-binding</keyword>
<dbReference type="InterPro" id="IPR036388">
    <property type="entry name" value="WH-like_DNA-bd_sf"/>
</dbReference>
<proteinExistence type="inferred from homology"/>
<accession>A0A147GYE4</accession>
<dbReference type="Proteomes" id="UP000072741">
    <property type="component" value="Unassembled WGS sequence"/>
</dbReference>
<name>A0A147GYE4_9BURK</name>
<dbReference type="EMBL" id="LDSL01000056">
    <property type="protein sequence ID" value="KTT22596.1"/>
    <property type="molecule type" value="Genomic_DNA"/>
</dbReference>
<protein>
    <submittedName>
        <fullName evidence="7">LysR family transcriptional regulator</fullName>
    </submittedName>
</protein>
<sequence length="333" mass="35542">METRALRYFLAVAQAGHMTRAAEQLGIQQPPLSVQIKALERQLGMTLFRRHPRGVALTEAGRAFQAEAQRLLDDMAAMRERMARLARGEAGRVAVGFTSSAAAHRFVPQALRAFRRSHPDVELQISENNAAELTEALAAGRLHAGLLRMPVAQPPGLVFETLLREPMRAALPIDHPLAASPAEQAALPLAALCAEPLILVRRAGAPGLYAELLSLAHARGLRPQVVAEVERMMTNLNLVAAGVGLSVVPASMAGVHAHAIAYLPLADAAALDAPLTLVSRAEEDNLPARHFTALLREMAAQPEEVPTAQAPVPPPSPAPRGRTTPLATRKAAR</sequence>